<evidence type="ECO:0000256" key="3">
    <source>
        <dbReference type="SAM" id="Phobius"/>
    </source>
</evidence>
<dbReference type="AlphaFoldDB" id="A0A016WFX7"/>
<dbReference type="Gene3D" id="3.30.70.340">
    <property type="entry name" value="Metallocarboxypeptidase-like"/>
    <property type="match status" value="1"/>
</dbReference>
<reference evidence="6" key="1">
    <citation type="journal article" date="2015" name="Nat. Genet.">
        <title>The genome and transcriptome of the zoonotic hookworm Ancylostoma ceylanicum identify infection-specific gene families.</title>
        <authorList>
            <person name="Schwarz E.M."/>
            <person name="Hu Y."/>
            <person name="Antoshechkin I."/>
            <person name="Miller M.M."/>
            <person name="Sternberg P.W."/>
            <person name="Aroian R.V."/>
        </authorList>
    </citation>
    <scope>NUCLEOTIDE SEQUENCE</scope>
    <source>
        <strain evidence="6">HY135</strain>
    </source>
</reference>
<dbReference type="InterPro" id="IPR036990">
    <property type="entry name" value="M14A-like_propep"/>
</dbReference>
<name>A0A016WFX7_9BILA</name>
<accession>A0A016WFX7</accession>
<evidence type="ECO:0000313" key="6">
    <source>
        <dbReference type="Proteomes" id="UP000024635"/>
    </source>
</evidence>
<organism evidence="5 6">
    <name type="scientific">Ancylostoma ceylanicum</name>
    <dbReference type="NCBI Taxonomy" id="53326"/>
    <lineage>
        <taxon>Eukaryota</taxon>
        <taxon>Metazoa</taxon>
        <taxon>Ecdysozoa</taxon>
        <taxon>Nematoda</taxon>
        <taxon>Chromadorea</taxon>
        <taxon>Rhabditida</taxon>
        <taxon>Rhabditina</taxon>
        <taxon>Rhabditomorpha</taxon>
        <taxon>Strongyloidea</taxon>
        <taxon>Ancylostomatidae</taxon>
        <taxon>Ancylostomatinae</taxon>
        <taxon>Ancylostoma</taxon>
    </lineage>
</organism>
<dbReference type="SUPFAM" id="SSF54897">
    <property type="entry name" value="Protease propeptides/inhibitors"/>
    <property type="match status" value="1"/>
</dbReference>
<keyword evidence="3" id="KW-1133">Transmembrane helix</keyword>
<keyword evidence="2" id="KW-0862">Zinc</keyword>
<dbReference type="Proteomes" id="UP000024635">
    <property type="component" value="Unassembled WGS sequence"/>
</dbReference>
<gene>
    <name evidence="5" type="primary">Acey_s0712.g1742</name>
    <name evidence="5" type="ORF">Y032_0712g1742</name>
</gene>
<keyword evidence="3" id="KW-0472">Membrane</keyword>
<dbReference type="Pfam" id="PF02244">
    <property type="entry name" value="Propep_M14"/>
    <property type="match status" value="1"/>
</dbReference>
<evidence type="ECO:0000256" key="1">
    <source>
        <dbReference type="ARBA" id="ARBA00022723"/>
    </source>
</evidence>
<comment type="caution">
    <text evidence="5">The sequence shown here is derived from an EMBL/GenBank/DDBJ whole genome shotgun (WGS) entry which is preliminary data.</text>
</comment>
<feature type="domain" description="Carboxypeptidase activation peptide" evidence="4">
    <location>
        <begin position="135"/>
        <end position="205"/>
    </location>
</feature>
<proteinExistence type="predicted"/>
<evidence type="ECO:0000259" key="4">
    <source>
        <dbReference type="Pfam" id="PF02244"/>
    </source>
</evidence>
<evidence type="ECO:0000313" key="5">
    <source>
        <dbReference type="EMBL" id="EYC38520.1"/>
    </source>
</evidence>
<evidence type="ECO:0000256" key="2">
    <source>
        <dbReference type="ARBA" id="ARBA00022833"/>
    </source>
</evidence>
<dbReference type="GO" id="GO:0046872">
    <property type="term" value="F:metal ion binding"/>
    <property type="evidence" value="ECO:0007669"/>
    <property type="project" value="UniProtKB-KW"/>
</dbReference>
<protein>
    <recommendedName>
        <fullName evidence="4">Carboxypeptidase activation peptide domain-containing protein</fullName>
    </recommendedName>
</protein>
<keyword evidence="3" id="KW-0812">Transmembrane</keyword>
<sequence>MSYTNIEDGIDSIEYRRELDQMTEWIERRGRRRCSAETLTSLPHRCLEWEISNGIKKIAGNFTDFVRPLQNRRTLIKTSRELWSETVSPAEHPVAIQQEAATRCAMQSFSYLLLFVNLLAAVVGFTNLTDYTVLRIATTKETIKDDLRRLDERLGYQIDYLRQVRCLGYPAEMLVPDKDRQFVQQYLDQHGIANELITSNITQNLRRERRALMGPVEGEITFDLIQKKYLSFDDVSLSHLSKPLTAKAAQTWKLQVTL</sequence>
<dbReference type="OrthoDB" id="3626597at2759"/>
<feature type="transmembrane region" description="Helical" evidence="3">
    <location>
        <begin position="109"/>
        <end position="128"/>
    </location>
</feature>
<dbReference type="InterPro" id="IPR003146">
    <property type="entry name" value="M14A_act_pep"/>
</dbReference>
<keyword evidence="1" id="KW-0479">Metal-binding</keyword>
<dbReference type="EMBL" id="JARK01000312">
    <property type="protein sequence ID" value="EYC38520.1"/>
    <property type="molecule type" value="Genomic_DNA"/>
</dbReference>
<keyword evidence="6" id="KW-1185">Reference proteome</keyword>